<dbReference type="EMBL" id="JAJVCN010000005">
    <property type="protein sequence ID" value="MCE7011767.1"/>
    <property type="molecule type" value="Genomic_DNA"/>
</dbReference>
<evidence type="ECO:0000256" key="1">
    <source>
        <dbReference type="SAM" id="MobiDB-lite"/>
    </source>
</evidence>
<dbReference type="Proteomes" id="UP001521150">
    <property type="component" value="Unassembled WGS sequence"/>
</dbReference>
<evidence type="ECO:0000313" key="2">
    <source>
        <dbReference type="EMBL" id="MCE7011767.1"/>
    </source>
</evidence>
<feature type="compositionally biased region" description="Pro residues" evidence="1">
    <location>
        <begin position="78"/>
        <end position="88"/>
    </location>
</feature>
<comment type="caution">
    <text evidence="2">The sequence shown here is derived from an EMBL/GenBank/DDBJ whole genome shotgun (WGS) entry which is preliminary data.</text>
</comment>
<accession>A0ABS8ZVX7</accession>
<dbReference type="RefSeq" id="WP_233734525.1">
    <property type="nucleotide sequence ID" value="NZ_JAJVCN010000005.1"/>
</dbReference>
<name>A0ABS8ZVX7_9PSEU</name>
<protein>
    <recommendedName>
        <fullName evidence="4">Zinc-finger</fullName>
    </recommendedName>
</protein>
<gene>
    <name evidence="2" type="ORF">LWC34_54485</name>
</gene>
<proteinExistence type="predicted"/>
<keyword evidence="3" id="KW-1185">Reference proteome</keyword>
<reference evidence="2 3" key="1">
    <citation type="submission" date="2021-12" db="EMBL/GenBank/DDBJ databases">
        <title>Genome sequence of Kibdelosporangium philippinense ATCC 49844.</title>
        <authorList>
            <person name="Fedorov E.A."/>
            <person name="Omeragic M."/>
            <person name="Shalygina K.F."/>
            <person name="Maclea K.S."/>
        </authorList>
    </citation>
    <scope>NUCLEOTIDE SEQUENCE [LARGE SCALE GENOMIC DNA]</scope>
    <source>
        <strain evidence="2 3">ATCC 49844</strain>
    </source>
</reference>
<evidence type="ECO:0008006" key="4">
    <source>
        <dbReference type="Google" id="ProtNLM"/>
    </source>
</evidence>
<evidence type="ECO:0000313" key="3">
    <source>
        <dbReference type="Proteomes" id="UP001521150"/>
    </source>
</evidence>
<sequence length="121" mass="12870">MEDRTPARPTGATAGWWWGTNRPGGTYYAGRAHVVHPAQPTAGLCGLPVDDVWELRPPMPEHLCPDCCVLAMAASYPPFPTTPPPPLPRRAASHDRPALAPEAPAEQTAAMPAVGTDEDNP</sequence>
<feature type="region of interest" description="Disordered" evidence="1">
    <location>
        <begin position="78"/>
        <end position="121"/>
    </location>
</feature>
<organism evidence="2 3">
    <name type="scientific">Kibdelosporangium philippinense</name>
    <dbReference type="NCBI Taxonomy" id="211113"/>
    <lineage>
        <taxon>Bacteria</taxon>
        <taxon>Bacillati</taxon>
        <taxon>Actinomycetota</taxon>
        <taxon>Actinomycetes</taxon>
        <taxon>Pseudonocardiales</taxon>
        <taxon>Pseudonocardiaceae</taxon>
        <taxon>Kibdelosporangium</taxon>
    </lineage>
</organism>